<evidence type="ECO:0000256" key="1">
    <source>
        <dbReference type="SAM" id="Phobius"/>
    </source>
</evidence>
<keyword evidence="1" id="KW-1133">Transmembrane helix</keyword>
<dbReference type="RefSeq" id="WP_097062999.1">
    <property type="nucleotide sequence ID" value="NZ_OBMI01000001.1"/>
</dbReference>
<feature type="transmembrane region" description="Helical" evidence="1">
    <location>
        <begin position="27"/>
        <end position="43"/>
    </location>
</feature>
<protein>
    <submittedName>
        <fullName evidence="2">Uncharacterized protein</fullName>
    </submittedName>
</protein>
<feature type="transmembrane region" description="Helical" evidence="1">
    <location>
        <begin position="55"/>
        <end position="73"/>
    </location>
</feature>
<dbReference type="AlphaFoldDB" id="A0A285QFK8"/>
<proteinExistence type="predicted"/>
<organism evidence="2 3">
    <name type="scientific">Sphingomonas guangdongensis</name>
    <dbReference type="NCBI Taxonomy" id="1141890"/>
    <lineage>
        <taxon>Bacteria</taxon>
        <taxon>Pseudomonadati</taxon>
        <taxon>Pseudomonadota</taxon>
        <taxon>Alphaproteobacteria</taxon>
        <taxon>Sphingomonadales</taxon>
        <taxon>Sphingomonadaceae</taxon>
        <taxon>Sphingomonas</taxon>
    </lineage>
</organism>
<dbReference type="EMBL" id="OBMI01000001">
    <property type="protein sequence ID" value="SOB80710.1"/>
    <property type="molecule type" value="Genomic_DNA"/>
</dbReference>
<name>A0A285QFK8_9SPHN</name>
<gene>
    <name evidence="2" type="ORF">SAMN06297144_1200</name>
</gene>
<keyword evidence="1" id="KW-0812">Transmembrane</keyword>
<evidence type="ECO:0000313" key="3">
    <source>
        <dbReference type="Proteomes" id="UP000219494"/>
    </source>
</evidence>
<sequence length="143" mass="15753">MNVAIYLLLLSTCCAYALTRGGSPERVGVAILLAAIVASHFVPGSATTRFSRLETGLLAVDFVMLLCVLVLALTAQRYWPMWMAAVLVNTVITHLLMLTPELMPWSYSVASAAWSYPNPLILAVGSWRHQSRIKRYGTDPAWN</sequence>
<dbReference type="Proteomes" id="UP000219494">
    <property type="component" value="Unassembled WGS sequence"/>
</dbReference>
<reference evidence="2 3" key="1">
    <citation type="submission" date="2017-07" db="EMBL/GenBank/DDBJ databases">
        <authorList>
            <person name="Sun Z.S."/>
            <person name="Albrecht U."/>
            <person name="Echele G."/>
            <person name="Lee C.C."/>
        </authorList>
    </citation>
    <scope>NUCLEOTIDE SEQUENCE [LARGE SCALE GENOMIC DNA]</scope>
    <source>
        <strain evidence="2 3">CGMCC 1.12672</strain>
    </source>
</reference>
<keyword evidence="3" id="KW-1185">Reference proteome</keyword>
<accession>A0A285QFK8</accession>
<dbReference type="OrthoDB" id="7188556at2"/>
<evidence type="ECO:0000313" key="2">
    <source>
        <dbReference type="EMBL" id="SOB80710.1"/>
    </source>
</evidence>
<keyword evidence="1" id="KW-0472">Membrane</keyword>